<dbReference type="EMBL" id="MZ130484">
    <property type="protein sequence ID" value="QWM89944.1"/>
    <property type="molecule type" value="Genomic_DNA"/>
</dbReference>
<dbReference type="GeneID" id="75691048"/>
<dbReference type="RefSeq" id="YP_010359516.1">
    <property type="nucleotide sequence ID" value="NC_062774.1"/>
</dbReference>
<dbReference type="KEGG" id="vg:75691048"/>
<dbReference type="Proteomes" id="UP000827440">
    <property type="component" value="Segment"/>
</dbReference>
<proteinExistence type="predicted"/>
<evidence type="ECO:0000313" key="2">
    <source>
        <dbReference type="Proteomes" id="UP000827440"/>
    </source>
</evidence>
<accession>A0AAE7RV16</accession>
<gene>
    <name evidence="1" type="primary">gp_20489</name>
</gene>
<evidence type="ECO:0000313" key="1">
    <source>
        <dbReference type="EMBL" id="QWM89944.1"/>
    </source>
</evidence>
<sequence length="765" mass="87947">MELREYPFWNYINEDKSHYPHAKDNGYHDPTDSFLIGESGGFLLNINPKYRFVNTHLLTPAANEFEKNGGKYTLFNEDSIPHINFRKQETIRRMVGYKAPCKLNTETGEVEDLYITGEHYNFINYGRILKLDTKTLRIEKGKVTGKKILGFPRFIDCQWWYFIIKQFCKDNGFFLINDKTRRGGFSYMEAIGSANYINLVPNRSVIHAAADNKFLIQSGGLSDFMKKQIIFYESHTPFARGIAKIDSSDFILGFKDQSTGVVDTSSWNSACISVSTNNNPSAAVGKDAGEIKCEEMSEFENFDDFMDVTTPTLKTGSVLTGFLNAWGTAGKANKGWAVFEQNFYDPRSGSFMAFENVWDKDSRDSVCGYFKPYCWGLEGYKISEDSSIANLTSLDKDGNSDVALGFKIAEEERAAEKKNSKSFSKYISYCGQYANMPAESFSSVTENIFSSEILDEWEQELRISNDYKFYTDGLFVEYDNEKFEFMSNARIATREGAKFNHDYFDYIKNVPRHSNEDPHGCIRIFFRPISVVYTDKKSNTPIKGCPPGIYSISYDPVGIDKDKGEITNKHSHNSIKVWMNPCIYNGYKTKLCATYYGRPNTLEEADRICYNLARMYNCIGTTNVETNRGETISNFKKWKALRYLGCHPVWLWDTSIKNKISTTIGYNVGNNQVKLDGLRMLKEMLYTVIGKRPDGRELLVLHTIYDHPSVLELKKWNETGNFDRVSEMIVRGIEWAANDKFAENEMKHRKKVDTQEDNFWTRPRY</sequence>
<keyword evidence="2" id="KW-1185">Reference proteome</keyword>
<reference evidence="1 2" key="1">
    <citation type="submission" date="2021-04" db="EMBL/GenBank/DDBJ databases">
        <authorList>
            <person name="Shkoporov A.N."/>
            <person name="Stockdale S.R."/>
            <person name="Guerin E."/>
            <person name="Ross R.P."/>
            <person name="Hill C."/>
        </authorList>
    </citation>
    <scope>NUCLEOTIDE SEQUENCE [LARGE SCALE GENOMIC DNA]</scope>
    <source>
        <strain evidence="2">cr54_1</strain>
    </source>
</reference>
<organism evidence="1 2">
    <name type="scientific">uncultured phage cr54_1</name>
    <dbReference type="NCBI Taxonomy" id="2986398"/>
    <lineage>
        <taxon>Viruses</taxon>
        <taxon>Duplodnaviria</taxon>
        <taxon>Heunggongvirae</taxon>
        <taxon>Uroviricota</taxon>
        <taxon>Caudoviricetes</taxon>
        <taxon>Crassvirales</taxon>
        <taxon>Intestiviridae</taxon>
        <taxon>Churivirinae</taxon>
        <taxon>Jahgtovirus</taxon>
        <taxon>Jahgtovirus intestinalis</taxon>
    </lineage>
</organism>
<dbReference type="InterPro" id="IPR027417">
    <property type="entry name" value="P-loop_NTPase"/>
</dbReference>
<name>A0AAE7RV16_9CAUD</name>
<protein>
    <submittedName>
        <fullName evidence="1">Terminase</fullName>
    </submittedName>
</protein>
<dbReference type="Gene3D" id="3.40.50.300">
    <property type="entry name" value="P-loop containing nucleotide triphosphate hydrolases"/>
    <property type="match status" value="1"/>
</dbReference>